<protein>
    <submittedName>
        <fullName evidence="1">Uncharacterized protein</fullName>
    </submittedName>
</protein>
<accession>A0ACC0MF47</accession>
<organism evidence="1 2">
    <name type="scientific">Rhododendron molle</name>
    <name type="common">Chinese azalea</name>
    <name type="synonym">Azalea mollis</name>
    <dbReference type="NCBI Taxonomy" id="49168"/>
    <lineage>
        <taxon>Eukaryota</taxon>
        <taxon>Viridiplantae</taxon>
        <taxon>Streptophyta</taxon>
        <taxon>Embryophyta</taxon>
        <taxon>Tracheophyta</taxon>
        <taxon>Spermatophyta</taxon>
        <taxon>Magnoliopsida</taxon>
        <taxon>eudicotyledons</taxon>
        <taxon>Gunneridae</taxon>
        <taxon>Pentapetalae</taxon>
        <taxon>asterids</taxon>
        <taxon>Ericales</taxon>
        <taxon>Ericaceae</taxon>
        <taxon>Ericoideae</taxon>
        <taxon>Rhodoreae</taxon>
        <taxon>Rhododendron</taxon>
    </lineage>
</organism>
<proteinExistence type="predicted"/>
<sequence>MVPLLPLLETPEKHHRHCRRPPQSSLRPPPNPESLCFGQTTEILTKIIRSPPTGSRALDQYKPDWERPAGRNRAKRPEKEKNKKKPQPHQSLTPNHRYYIRRWPQNTGTREDKVEP</sequence>
<gene>
    <name evidence="1" type="ORF">RHMOL_Rhmol09G0161400</name>
</gene>
<evidence type="ECO:0000313" key="2">
    <source>
        <dbReference type="Proteomes" id="UP001062846"/>
    </source>
</evidence>
<comment type="caution">
    <text evidence="1">The sequence shown here is derived from an EMBL/GenBank/DDBJ whole genome shotgun (WGS) entry which is preliminary data.</text>
</comment>
<dbReference type="Proteomes" id="UP001062846">
    <property type="component" value="Chromosome 9"/>
</dbReference>
<dbReference type="EMBL" id="CM046396">
    <property type="protein sequence ID" value="KAI8539181.1"/>
    <property type="molecule type" value="Genomic_DNA"/>
</dbReference>
<name>A0ACC0MF47_RHOML</name>
<reference evidence="1" key="1">
    <citation type="submission" date="2022-02" db="EMBL/GenBank/DDBJ databases">
        <title>Plant Genome Project.</title>
        <authorList>
            <person name="Zhang R.-G."/>
        </authorList>
    </citation>
    <scope>NUCLEOTIDE SEQUENCE</scope>
    <source>
        <strain evidence="1">AT1</strain>
    </source>
</reference>
<keyword evidence="2" id="KW-1185">Reference proteome</keyword>
<evidence type="ECO:0000313" key="1">
    <source>
        <dbReference type="EMBL" id="KAI8539181.1"/>
    </source>
</evidence>